<sequence>MSSQSANMTLGSTGACGRTAAAAGSVVTVRQLESSADDDSTGSEELELAGRATRPWPFSLRLGLPRTSEPAGVASAAHLAVLAPSTRFLR</sequence>
<protein>
    <submittedName>
        <fullName evidence="2">Uncharacterized protein</fullName>
    </submittedName>
</protein>
<reference evidence="2" key="2">
    <citation type="journal article" date="2015" name="Data Brief">
        <title>Shoot transcriptome of the giant reed, Arundo donax.</title>
        <authorList>
            <person name="Barrero R.A."/>
            <person name="Guerrero F.D."/>
            <person name="Moolhuijzen P."/>
            <person name="Goolsby J.A."/>
            <person name="Tidwell J."/>
            <person name="Bellgard S.E."/>
            <person name="Bellgard M.I."/>
        </authorList>
    </citation>
    <scope>NUCLEOTIDE SEQUENCE</scope>
    <source>
        <tissue evidence="2">Shoot tissue taken approximately 20 cm above the soil surface</tissue>
    </source>
</reference>
<feature type="compositionally biased region" description="Acidic residues" evidence="1">
    <location>
        <begin position="35"/>
        <end position="47"/>
    </location>
</feature>
<evidence type="ECO:0000313" key="2">
    <source>
        <dbReference type="EMBL" id="JAD77295.1"/>
    </source>
</evidence>
<feature type="region of interest" description="Disordered" evidence="1">
    <location>
        <begin position="31"/>
        <end position="50"/>
    </location>
</feature>
<evidence type="ECO:0000256" key="1">
    <source>
        <dbReference type="SAM" id="MobiDB-lite"/>
    </source>
</evidence>
<reference evidence="2" key="1">
    <citation type="submission" date="2014-09" db="EMBL/GenBank/DDBJ databases">
        <authorList>
            <person name="Magalhaes I.L.F."/>
            <person name="Oliveira U."/>
            <person name="Santos F.R."/>
            <person name="Vidigal T.H.D.A."/>
            <person name="Brescovit A.D."/>
            <person name="Santos A.J."/>
        </authorList>
    </citation>
    <scope>NUCLEOTIDE SEQUENCE</scope>
    <source>
        <tissue evidence="2">Shoot tissue taken approximately 20 cm above the soil surface</tissue>
    </source>
</reference>
<proteinExistence type="predicted"/>
<dbReference type="EMBL" id="GBRH01220600">
    <property type="protein sequence ID" value="JAD77295.1"/>
    <property type="molecule type" value="Transcribed_RNA"/>
</dbReference>
<organism evidence="2">
    <name type="scientific">Arundo donax</name>
    <name type="common">Giant reed</name>
    <name type="synonym">Donax arundinaceus</name>
    <dbReference type="NCBI Taxonomy" id="35708"/>
    <lineage>
        <taxon>Eukaryota</taxon>
        <taxon>Viridiplantae</taxon>
        <taxon>Streptophyta</taxon>
        <taxon>Embryophyta</taxon>
        <taxon>Tracheophyta</taxon>
        <taxon>Spermatophyta</taxon>
        <taxon>Magnoliopsida</taxon>
        <taxon>Liliopsida</taxon>
        <taxon>Poales</taxon>
        <taxon>Poaceae</taxon>
        <taxon>PACMAD clade</taxon>
        <taxon>Arundinoideae</taxon>
        <taxon>Arundineae</taxon>
        <taxon>Arundo</taxon>
    </lineage>
</organism>
<dbReference type="AlphaFoldDB" id="A0A0A9CV85"/>
<accession>A0A0A9CV85</accession>
<name>A0A0A9CV85_ARUDO</name>